<evidence type="ECO:0000256" key="3">
    <source>
        <dbReference type="ARBA" id="ARBA00022722"/>
    </source>
</evidence>
<gene>
    <name evidence="7 9" type="primary">rnpA</name>
    <name evidence="9" type="ORF">GCM10011352_41350</name>
</gene>
<dbReference type="HAMAP" id="MF_00227">
    <property type="entry name" value="RNase_P"/>
    <property type="match status" value="1"/>
</dbReference>
<evidence type="ECO:0000256" key="6">
    <source>
        <dbReference type="ARBA" id="ARBA00022884"/>
    </source>
</evidence>
<sequence>MAEFEYPRQLRLLTGGDFKRVFDKAAFKVSEQPLLILSSPNNLEHPRIGFVISKKNIRRAVKRNRVRRIIRESFRLHQHQLPNVDIVVLARRGLDELENPELHKMIERCWSRLIKKAQKAHRNS</sequence>
<evidence type="ECO:0000256" key="7">
    <source>
        <dbReference type="HAMAP-Rule" id="MF_00227"/>
    </source>
</evidence>
<evidence type="ECO:0000313" key="10">
    <source>
        <dbReference type="Proteomes" id="UP000629025"/>
    </source>
</evidence>
<dbReference type="InterPro" id="IPR014721">
    <property type="entry name" value="Ribsml_uS5_D2-typ_fold_subgr"/>
</dbReference>
<dbReference type="SUPFAM" id="SSF54211">
    <property type="entry name" value="Ribosomal protein S5 domain 2-like"/>
    <property type="match status" value="1"/>
</dbReference>
<comment type="caution">
    <text evidence="9">The sequence shown here is derived from an EMBL/GenBank/DDBJ whole genome shotgun (WGS) entry which is preliminary data.</text>
</comment>
<proteinExistence type="inferred from homology"/>
<keyword evidence="2 7" id="KW-0819">tRNA processing</keyword>
<keyword evidence="6 7" id="KW-0694">RNA-binding</keyword>
<dbReference type="PANTHER" id="PTHR33992">
    <property type="entry name" value="RIBONUCLEASE P PROTEIN COMPONENT"/>
    <property type="match status" value="1"/>
</dbReference>
<evidence type="ECO:0000256" key="5">
    <source>
        <dbReference type="ARBA" id="ARBA00022801"/>
    </source>
</evidence>
<evidence type="ECO:0000256" key="4">
    <source>
        <dbReference type="ARBA" id="ARBA00022759"/>
    </source>
</evidence>
<dbReference type="InterPro" id="IPR020539">
    <property type="entry name" value="RNase_P_CS"/>
</dbReference>
<dbReference type="Pfam" id="PF00825">
    <property type="entry name" value="Ribonuclease_P"/>
    <property type="match status" value="1"/>
</dbReference>
<dbReference type="PROSITE" id="PS00648">
    <property type="entry name" value="RIBONUCLEASE_P"/>
    <property type="match status" value="1"/>
</dbReference>
<keyword evidence="3 7" id="KW-0540">Nuclease</keyword>
<evidence type="ECO:0000256" key="1">
    <source>
        <dbReference type="ARBA" id="ARBA00002663"/>
    </source>
</evidence>
<keyword evidence="5 7" id="KW-0378">Hydrolase</keyword>
<dbReference type="PANTHER" id="PTHR33992:SF1">
    <property type="entry name" value="RIBONUCLEASE P PROTEIN COMPONENT"/>
    <property type="match status" value="1"/>
</dbReference>
<dbReference type="Gene3D" id="3.30.230.10">
    <property type="match status" value="1"/>
</dbReference>
<evidence type="ECO:0000313" key="9">
    <source>
        <dbReference type="EMBL" id="GGC10602.1"/>
    </source>
</evidence>
<comment type="catalytic activity">
    <reaction evidence="7">
        <text>Endonucleolytic cleavage of RNA, removing 5'-extranucleotides from tRNA precursor.</text>
        <dbReference type="EC" id="3.1.26.5"/>
    </reaction>
</comment>
<accession>A0ABQ1KUJ4</accession>
<keyword evidence="4 7" id="KW-0255">Endonuclease</keyword>
<dbReference type="EC" id="3.1.26.5" evidence="7 8"/>
<comment type="function">
    <text evidence="1 7">RNaseP catalyzes the removal of the 5'-leader sequence from pre-tRNA to produce the mature 5'-terminus. It can also cleave other RNA substrates such as 4.5S RNA. The protein component plays an auxiliary but essential role in vivo by binding to the 5'-leader sequence and broadening the substrate specificity of the ribozyme.</text>
</comment>
<dbReference type="EMBL" id="BMIJ01000010">
    <property type="protein sequence ID" value="GGC10602.1"/>
    <property type="molecule type" value="Genomic_DNA"/>
</dbReference>
<protein>
    <recommendedName>
        <fullName evidence="7 8">Ribonuclease P protein component</fullName>
        <shortName evidence="7">RNase P protein</shortName>
        <shortName evidence="7">RNaseP protein</shortName>
        <ecNumber evidence="7 8">3.1.26.5</ecNumber>
    </recommendedName>
    <alternativeName>
        <fullName evidence="7">Protein C5</fullName>
    </alternativeName>
</protein>
<comment type="similarity">
    <text evidence="7">Belongs to the RnpA family.</text>
</comment>
<name>A0ABQ1KUJ4_9GAMM</name>
<comment type="subunit">
    <text evidence="7">Consists of a catalytic RNA component (M1 or rnpB) and a protein subunit.</text>
</comment>
<evidence type="ECO:0000256" key="2">
    <source>
        <dbReference type="ARBA" id="ARBA00022694"/>
    </source>
</evidence>
<reference evidence="10" key="1">
    <citation type="journal article" date="2019" name="Int. J. Syst. Evol. Microbiol.">
        <title>The Global Catalogue of Microorganisms (GCM) 10K type strain sequencing project: providing services to taxonomists for standard genome sequencing and annotation.</title>
        <authorList>
            <consortium name="The Broad Institute Genomics Platform"/>
            <consortium name="The Broad Institute Genome Sequencing Center for Infectious Disease"/>
            <person name="Wu L."/>
            <person name="Ma J."/>
        </authorList>
    </citation>
    <scope>NUCLEOTIDE SEQUENCE [LARGE SCALE GENOMIC DNA]</scope>
    <source>
        <strain evidence="10">CGMCC 1.15341</strain>
    </source>
</reference>
<evidence type="ECO:0000256" key="8">
    <source>
        <dbReference type="NCBIfam" id="TIGR00188"/>
    </source>
</evidence>
<dbReference type="InterPro" id="IPR000100">
    <property type="entry name" value="RNase_P"/>
</dbReference>
<dbReference type="Proteomes" id="UP000629025">
    <property type="component" value="Unassembled WGS sequence"/>
</dbReference>
<organism evidence="9 10">
    <name type="scientific">Marinobacterium zhoushanense</name>
    <dbReference type="NCBI Taxonomy" id="1679163"/>
    <lineage>
        <taxon>Bacteria</taxon>
        <taxon>Pseudomonadati</taxon>
        <taxon>Pseudomonadota</taxon>
        <taxon>Gammaproteobacteria</taxon>
        <taxon>Oceanospirillales</taxon>
        <taxon>Oceanospirillaceae</taxon>
        <taxon>Marinobacterium</taxon>
    </lineage>
</organism>
<keyword evidence="10" id="KW-1185">Reference proteome</keyword>
<dbReference type="RefSeq" id="WP_188751982.1">
    <property type="nucleotide sequence ID" value="NZ_BMIJ01000010.1"/>
</dbReference>
<dbReference type="NCBIfam" id="TIGR00188">
    <property type="entry name" value="rnpA"/>
    <property type="match status" value="1"/>
</dbReference>
<dbReference type="InterPro" id="IPR020568">
    <property type="entry name" value="Ribosomal_Su5_D2-typ_SF"/>
</dbReference>